<keyword evidence="2" id="KW-1133">Transmembrane helix</keyword>
<dbReference type="AlphaFoldDB" id="A0A318QD65"/>
<feature type="transmembrane region" description="Helical" evidence="2">
    <location>
        <begin position="127"/>
        <end position="146"/>
    </location>
</feature>
<keyword evidence="2" id="KW-0812">Transmembrane</keyword>
<evidence type="ECO:0000256" key="2">
    <source>
        <dbReference type="SAM" id="Phobius"/>
    </source>
</evidence>
<evidence type="ECO:0000313" key="4">
    <source>
        <dbReference type="Proteomes" id="UP000247609"/>
    </source>
</evidence>
<feature type="region of interest" description="Disordered" evidence="1">
    <location>
        <begin position="347"/>
        <end position="370"/>
    </location>
</feature>
<comment type="caution">
    <text evidence="3">The sequence shown here is derived from an EMBL/GenBank/DDBJ whole genome shotgun (WGS) entry which is preliminary data.</text>
</comment>
<keyword evidence="2" id="KW-0472">Membrane</keyword>
<protein>
    <submittedName>
        <fullName evidence="3">Uncharacterized protein</fullName>
    </submittedName>
</protein>
<organism evidence="3 4">
    <name type="scientific">Novacetimonas pomaceti</name>
    <dbReference type="NCBI Taxonomy" id="2021998"/>
    <lineage>
        <taxon>Bacteria</taxon>
        <taxon>Pseudomonadati</taxon>
        <taxon>Pseudomonadota</taxon>
        <taxon>Alphaproteobacteria</taxon>
        <taxon>Acetobacterales</taxon>
        <taxon>Acetobacteraceae</taxon>
        <taxon>Novacetimonas</taxon>
    </lineage>
</organism>
<reference evidence="3 4" key="1">
    <citation type="submission" date="2017-07" db="EMBL/GenBank/DDBJ databases">
        <title>A draft genome sequence of Komagataeibacter sp. T5K1.</title>
        <authorList>
            <person name="Skraban J."/>
            <person name="Cleenwerck I."/>
            <person name="Vandamme P."/>
            <person name="Trcek J."/>
        </authorList>
    </citation>
    <scope>NUCLEOTIDE SEQUENCE [LARGE SCALE GENOMIC DNA]</scope>
    <source>
        <strain evidence="3 4">T5K1</strain>
    </source>
</reference>
<sequence>MTAMLTPGTPPPPGAAALDSSMLLPPLGELLPPISPLIPSGTLLAAGGIAQTAAGGDMGATLKADETLEQLGKGLKEFSARTSSFVASQAPKVRAAQRSATEYMNKAAHELGNAENRRSFVQKYRRWLMAGAGGMGCLLLAGWGVMHHLATEKATKSVHDALLSAHLLDVVQYDGVSASPFGTVWLSGVKWHVTPNADITISSLGISNIDTAHPVPHHLDISASGMDIPVQKLLNSGSGMMMPDILNKLVHATARDGYNNLRGSFELAYKLQDAKSLMDIRTSATLDDYASWKGHVELSQFSSVLLDPSLFALLSQNKRGINGFLVFNILQSLSRIGVQNEDITIDTTPQTRREKELPNTPLPVDGSDTQKDGMIAIKENQARRAGLSDKQAHLAALLDTDNLPAFNLKSDNKNAVPLNELKDMQLPELMQRLNATLSQM</sequence>
<gene>
    <name evidence="3" type="ORF">CFR71_08860</name>
</gene>
<evidence type="ECO:0000313" key="3">
    <source>
        <dbReference type="EMBL" id="PYD75501.1"/>
    </source>
</evidence>
<name>A0A318QD65_9PROT</name>
<evidence type="ECO:0000256" key="1">
    <source>
        <dbReference type="SAM" id="MobiDB-lite"/>
    </source>
</evidence>
<dbReference type="EMBL" id="NOXG01000008">
    <property type="protein sequence ID" value="PYD75501.1"/>
    <property type="molecule type" value="Genomic_DNA"/>
</dbReference>
<dbReference type="Proteomes" id="UP000247609">
    <property type="component" value="Unassembled WGS sequence"/>
</dbReference>
<accession>A0A318QD65</accession>
<proteinExistence type="predicted"/>